<organism evidence="2 3">
    <name type="scientific">Helianthus annuus</name>
    <name type="common">Common sunflower</name>
    <dbReference type="NCBI Taxonomy" id="4232"/>
    <lineage>
        <taxon>Eukaryota</taxon>
        <taxon>Viridiplantae</taxon>
        <taxon>Streptophyta</taxon>
        <taxon>Embryophyta</taxon>
        <taxon>Tracheophyta</taxon>
        <taxon>Spermatophyta</taxon>
        <taxon>Magnoliopsida</taxon>
        <taxon>eudicotyledons</taxon>
        <taxon>Gunneridae</taxon>
        <taxon>Pentapetalae</taxon>
        <taxon>asterids</taxon>
        <taxon>campanulids</taxon>
        <taxon>Asterales</taxon>
        <taxon>Asteraceae</taxon>
        <taxon>Asteroideae</taxon>
        <taxon>Heliantheae alliance</taxon>
        <taxon>Heliantheae</taxon>
        <taxon>Helianthus</taxon>
    </lineage>
</organism>
<dbReference type="InParanoid" id="A0A251SNG2"/>
<name>A0A251SNG2_HELAN</name>
<evidence type="ECO:0000313" key="1">
    <source>
        <dbReference type="EMBL" id="KAF5771482.1"/>
    </source>
</evidence>
<reference evidence="1 3" key="1">
    <citation type="journal article" date="2017" name="Nature">
        <title>The sunflower genome provides insights into oil metabolism, flowering and Asterid evolution.</title>
        <authorList>
            <person name="Badouin H."/>
            <person name="Gouzy J."/>
            <person name="Grassa C.J."/>
            <person name="Murat F."/>
            <person name="Staton S.E."/>
            <person name="Cottret L."/>
            <person name="Lelandais-Briere C."/>
            <person name="Owens G.L."/>
            <person name="Carrere S."/>
            <person name="Mayjonade B."/>
            <person name="Legrand L."/>
            <person name="Gill N."/>
            <person name="Kane N.C."/>
            <person name="Bowers J.E."/>
            <person name="Hubner S."/>
            <person name="Bellec A."/>
            <person name="Berard A."/>
            <person name="Berges H."/>
            <person name="Blanchet N."/>
            <person name="Boniface M.C."/>
            <person name="Brunel D."/>
            <person name="Catrice O."/>
            <person name="Chaidir N."/>
            <person name="Claudel C."/>
            <person name="Donnadieu C."/>
            <person name="Faraut T."/>
            <person name="Fievet G."/>
            <person name="Helmstetter N."/>
            <person name="King M."/>
            <person name="Knapp S.J."/>
            <person name="Lai Z."/>
            <person name="Le Paslier M.C."/>
            <person name="Lippi Y."/>
            <person name="Lorenzon L."/>
            <person name="Mandel J.R."/>
            <person name="Marage G."/>
            <person name="Marchand G."/>
            <person name="Marquand E."/>
            <person name="Bret-Mestries E."/>
            <person name="Morien E."/>
            <person name="Nambeesan S."/>
            <person name="Nguyen T."/>
            <person name="Pegot-Espagnet P."/>
            <person name="Pouilly N."/>
            <person name="Raftis F."/>
            <person name="Sallet E."/>
            <person name="Schiex T."/>
            <person name="Thomas J."/>
            <person name="Vandecasteele C."/>
            <person name="Vares D."/>
            <person name="Vear F."/>
            <person name="Vautrin S."/>
            <person name="Crespi M."/>
            <person name="Mangin B."/>
            <person name="Burke J.M."/>
            <person name="Salse J."/>
            <person name="Munos S."/>
            <person name="Vincourt P."/>
            <person name="Rieseberg L.H."/>
            <person name="Langlade N.B."/>
        </authorList>
    </citation>
    <scope>NUCLEOTIDE SEQUENCE [LARGE SCALE GENOMIC DNA]</scope>
    <source>
        <strain evidence="3">cv. SF193</strain>
        <tissue evidence="1">Leaves</tissue>
    </source>
</reference>
<gene>
    <name evidence="2" type="ORF">HannXRQ_Chr13g0386791</name>
    <name evidence="1" type="ORF">HanXRQr2_Chr13g0565431</name>
</gene>
<reference evidence="1" key="3">
    <citation type="submission" date="2020-06" db="EMBL/GenBank/DDBJ databases">
        <title>Helianthus annuus Genome sequencing and assembly Release 2.</title>
        <authorList>
            <person name="Gouzy J."/>
            <person name="Langlade N."/>
            <person name="Munos S."/>
        </authorList>
    </citation>
    <scope>NUCLEOTIDE SEQUENCE</scope>
    <source>
        <tissue evidence="1">Leaves</tissue>
    </source>
</reference>
<reference evidence="2" key="2">
    <citation type="submission" date="2017-02" db="EMBL/GenBank/DDBJ databases">
        <title>Sunflower complete genome.</title>
        <authorList>
            <person name="Langlade N."/>
            <person name="Munos S."/>
        </authorList>
    </citation>
    <scope>NUCLEOTIDE SEQUENCE [LARGE SCALE GENOMIC DNA]</scope>
    <source>
        <tissue evidence="2">Leaves</tissue>
    </source>
</reference>
<accession>A0A251SNG2</accession>
<keyword evidence="3" id="KW-1185">Reference proteome</keyword>
<protein>
    <submittedName>
        <fullName evidence="2">Uncharacterized protein</fullName>
    </submittedName>
</protein>
<dbReference type="EMBL" id="MNCJ02000328">
    <property type="protein sequence ID" value="KAF5771482.1"/>
    <property type="molecule type" value="Genomic_DNA"/>
</dbReference>
<evidence type="ECO:0000313" key="2">
    <source>
        <dbReference type="EMBL" id="OTG00062.1"/>
    </source>
</evidence>
<sequence length="135" mass="15080">MPAIVPPLNLFFFSGETPSSPIDVIGRPPPTPLCSGAMTRKRERERGRAAGGHWQRWRSTSVNVPALCLDSTNCLLFIRRFGSRLSHEVIRVSISVSVRFVSVRSTRGQRVRTGFRSNLVNLRSSRVNQSNTRCG</sequence>
<proteinExistence type="predicted"/>
<dbReference type="Proteomes" id="UP000215914">
    <property type="component" value="Chromosome 13"/>
</dbReference>
<dbReference type="Gramene" id="mRNA:HanXRQr2_Chr13g0565431">
    <property type="protein sequence ID" value="mRNA:HanXRQr2_Chr13g0565431"/>
    <property type="gene ID" value="HanXRQr2_Chr13g0565431"/>
</dbReference>
<evidence type="ECO:0000313" key="3">
    <source>
        <dbReference type="Proteomes" id="UP000215914"/>
    </source>
</evidence>
<dbReference type="AlphaFoldDB" id="A0A251SNG2"/>
<dbReference type="EMBL" id="CM007902">
    <property type="protein sequence ID" value="OTG00062.1"/>
    <property type="molecule type" value="Genomic_DNA"/>
</dbReference>